<evidence type="ECO:0008006" key="3">
    <source>
        <dbReference type="Google" id="ProtNLM"/>
    </source>
</evidence>
<sequence length="284" mass="33016">MKVKRNDPCPCGSGKKYKQCCLSKASLDTDRSSQINEKEILLYKKLGLRPQTLTSFYGKEIVAFFKAHNTLSTEESKALHDTLYLFVEFIENEHLSSWQDFNREIWEKLLTFSYLDLAYEQTQAQAKTFYKTILNFVQWLKDNEEVMLQCEDWVKEIEQCHEEALLGAVRVLELYRGQVETPFLNGYEDLRREALFEQVGTKQVSEGVFEVIDKADEWMTCKSLLTKQTFNVYLSKLATNDVQIGTIFMGVIKQIQLDAWEILTLDRVFPSAAQSYLYKAIGVR</sequence>
<comment type="caution">
    <text evidence="1">The sequence shown here is derived from an EMBL/GenBank/DDBJ whole genome shotgun (WGS) entry which is preliminary data.</text>
</comment>
<keyword evidence="2" id="KW-1185">Reference proteome</keyword>
<dbReference type="InterPro" id="IPR004027">
    <property type="entry name" value="SEC_C_motif"/>
</dbReference>
<evidence type="ECO:0000313" key="2">
    <source>
        <dbReference type="Proteomes" id="UP000628775"/>
    </source>
</evidence>
<dbReference type="Gene3D" id="3.10.450.50">
    <property type="match status" value="1"/>
</dbReference>
<gene>
    <name evidence="1" type="ORF">GCM10011391_32110</name>
</gene>
<proteinExistence type="predicted"/>
<evidence type="ECO:0000313" key="1">
    <source>
        <dbReference type="EMBL" id="GGE50903.1"/>
    </source>
</evidence>
<protein>
    <recommendedName>
        <fullName evidence="3">SEC-C domain-containing protein</fullName>
    </recommendedName>
</protein>
<dbReference type="Pfam" id="PF02810">
    <property type="entry name" value="SEC-C"/>
    <property type="match status" value="1"/>
</dbReference>
<dbReference type="EMBL" id="BMIR01000018">
    <property type="protein sequence ID" value="GGE50903.1"/>
    <property type="molecule type" value="Genomic_DNA"/>
</dbReference>
<reference evidence="1" key="1">
    <citation type="journal article" date="2014" name="Int. J. Syst. Evol. Microbiol.">
        <title>Complete genome sequence of Corynebacterium casei LMG S-19264T (=DSM 44701T), isolated from a smear-ripened cheese.</title>
        <authorList>
            <consortium name="US DOE Joint Genome Institute (JGI-PGF)"/>
            <person name="Walter F."/>
            <person name="Albersmeier A."/>
            <person name="Kalinowski J."/>
            <person name="Ruckert C."/>
        </authorList>
    </citation>
    <scope>NUCLEOTIDE SEQUENCE</scope>
    <source>
        <strain evidence="1">CGMCC 1.15371</strain>
    </source>
</reference>
<dbReference type="Proteomes" id="UP000628775">
    <property type="component" value="Unassembled WGS sequence"/>
</dbReference>
<reference evidence="1" key="2">
    <citation type="submission" date="2020-09" db="EMBL/GenBank/DDBJ databases">
        <authorList>
            <person name="Sun Q."/>
            <person name="Zhou Y."/>
        </authorList>
    </citation>
    <scope>NUCLEOTIDE SEQUENCE</scope>
    <source>
        <strain evidence="1">CGMCC 1.15371</strain>
    </source>
</reference>
<name>A0A8J2YLJ5_9BACL</name>
<dbReference type="AlphaFoldDB" id="A0A8J2YLJ5"/>
<organism evidence="1 2">
    <name type="scientific">Pullulanibacillus camelliae</name>
    <dbReference type="NCBI Taxonomy" id="1707096"/>
    <lineage>
        <taxon>Bacteria</taxon>
        <taxon>Bacillati</taxon>
        <taxon>Bacillota</taxon>
        <taxon>Bacilli</taxon>
        <taxon>Bacillales</taxon>
        <taxon>Sporolactobacillaceae</taxon>
        <taxon>Pullulanibacillus</taxon>
    </lineage>
</organism>
<accession>A0A8J2YLJ5</accession>
<dbReference type="SUPFAM" id="SSF103642">
    <property type="entry name" value="Sec-C motif"/>
    <property type="match status" value="1"/>
</dbReference>